<protein>
    <submittedName>
        <fullName evidence="2">Uncharacterized protein</fullName>
    </submittedName>
</protein>
<evidence type="ECO:0000256" key="1">
    <source>
        <dbReference type="SAM" id="SignalP"/>
    </source>
</evidence>
<keyword evidence="1" id="KW-0732">Signal</keyword>
<feature type="signal peptide" evidence="1">
    <location>
        <begin position="1"/>
        <end position="22"/>
    </location>
</feature>
<comment type="caution">
    <text evidence="2">The sequence shown here is derived from an EMBL/GenBank/DDBJ whole genome shotgun (WGS) entry which is preliminary data.</text>
</comment>
<evidence type="ECO:0000313" key="3">
    <source>
        <dbReference type="Proteomes" id="UP001479436"/>
    </source>
</evidence>
<name>A0ABR2W920_9FUNG</name>
<dbReference type="Proteomes" id="UP001479436">
    <property type="component" value="Unassembled WGS sequence"/>
</dbReference>
<feature type="chain" id="PRO_5047325388" evidence="1">
    <location>
        <begin position="23"/>
        <end position="54"/>
    </location>
</feature>
<reference evidence="2 3" key="1">
    <citation type="submission" date="2023-04" db="EMBL/GenBank/DDBJ databases">
        <title>Genome of Basidiobolus ranarum AG-B5.</title>
        <authorList>
            <person name="Stajich J.E."/>
            <person name="Carter-House D."/>
            <person name="Gryganskyi A."/>
        </authorList>
    </citation>
    <scope>NUCLEOTIDE SEQUENCE [LARGE SCALE GENOMIC DNA]</scope>
    <source>
        <strain evidence="2 3">AG-B5</strain>
    </source>
</reference>
<dbReference type="EMBL" id="JASJQH010006916">
    <property type="protein sequence ID" value="KAK9727623.1"/>
    <property type="molecule type" value="Genomic_DNA"/>
</dbReference>
<gene>
    <name evidence="2" type="ORF">K7432_001707</name>
</gene>
<evidence type="ECO:0000313" key="2">
    <source>
        <dbReference type="EMBL" id="KAK9727623.1"/>
    </source>
</evidence>
<organism evidence="2 3">
    <name type="scientific">Basidiobolus ranarum</name>
    <dbReference type="NCBI Taxonomy" id="34480"/>
    <lineage>
        <taxon>Eukaryota</taxon>
        <taxon>Fungi</taxon>
        <taxon>Fungi incertae sedis</taxon>
        <taxon>Zoopagomycota</taxon>
        <taxon>Entomophthoromycotina</taxon>
        <taxon>Basidiobolomycetes</taxon>
        <taxon>Basidiobolales</taxon>
        <taxon>Basidiobolaceae</taxon>
        <taxon>Basidiobolus</taxon>
    </lineage>
</organism>
<keyword evidence="3" id="KW-1185">Reference proteome</keyword>
<accession>A0ABR2W920</accession>
<proteinExistence type="predicted"/>
<sequence>MSFKSILTIFLITLISMSHGQTEEPEFVTEVSTQYVTLSQLRSAAQPTAGLQAI</sequence>